<dbReference type="AlphaFoldDB" id="A0A212CJ95"/>
<dbReference type="Proteomes" id="UP000242450">
    <property type="component" value="Chromosome 19"/>
</dbReference>
<organism evidence="2 3">
    <name type="scientific">Cervus elaphus hippelaphus</name>
    <name type="common">European red deer</name>
    <dbReference type="NCBI Taxonomy" id="46360"/>
    <lineage>
        <taxon>Eukaryota</taxon>
        <taxon>Metazoa</taxon>
        <taxon>Chordata</taxon>
        <taxon>Craniata</taxon>
        <taxon>Vertebrata</taxon>
        <taxon>Euteleostomi</taxon>
        <taxon>Mammalia</taxon>
        <taxon>Eutheria</taxon>
        <taxon>Laurasiatheria</taxon>
        <taxon>Artiodactyla</taxon>
        <taxon>Ruminantia</taxon>
        <taxon>Pecora</taxon>
        <taxon>Cervidae</taxon>
        <taxon>Cervinae</taxon>
        <taxon>Cervus</taxon>
    </lineage>
</organism>
<gene>
    <name evidence="2" type="ORF">Celaphus_00012476</name>
</gene>
<sequence>MSVRGGEHPGMQCQKWQLHLQICSEMHILYQAASRQAVQPDEVSAKCQLPQRGGTRGDTKA</sequence>
<protein>
    <submittedName>
        <fullName evidence="2">Uncharacterized protein</fullName>
    </submittedName>
</protein>
<evidence type="ECO:0000313" key="2">
    <source>
        <dbReference type="EMBL" id="OWK06061.1"/>
    </source>
</evidence>
<name>A0A212CJ95_CEREH</name>
<evidence type="ECO:0000313" key="3">
    <source>
        <dbReference type="Proteomes" id="UP000242450"/>
    </source>
</evidence>
<reference evidence="2 3" key="1">
    <citation type="journal article" date="2018" name="Mol. Genet. Genomics">
        <title>The red deer Cervus elaphus genome CerEla1.0: sequencing, annotating, genes, and chromosomes.</title>
        <authorList>
            <person name="Bana N.A."/>
            <person name="Nyiri A."/>
            <person name="Nagy J."/>
            <person name="Frank K."/>
            <person name="Nagy T."/>
            <person name="Steger V."/>
            <person name="Schiller M."/>
            <person name="Lakatos P."/>
            <person name="Sugar L."/>
            <person name="Horn P."/>
            <person name="Barta E."/>
            <person name="Orosz L."/>
        </authorList>
    </citation>
    <scope>NUCLEOTIDE SEQUENCE [LARGE SCALE GENOMIC DNA]</scope>
    <source>
        <strain evidence="2">Hungarian</strain>
    </source>
</reference>
<keyword evidence="3" id="KW-1185">Reference proteome</keyword>
<feature type="non-terminal residue" evidence="2">
    <location>
        <position position="61"/>
    </location>
</feature>
<comment type="caution">
    <text evidence="2">The sequence shown here is derived from an EMBL/GenBank/DDBJ whole genome shotgun (WGS) entry which is preliminary data.</text>
</comment>
<proteinExistence type="predicted"/>
<feature type="region of interest" description="Disordered" evidence="1">
    <location>
        <begin position="41"/>
        <end position="61"/>
    </location>
</feature>
<evidence type="ECO:0000256" key="1">
    <source>
        <dbReference type="SAM" id="MobiDB-lite"/>
    </source>
</evidence>
<accession>A0A212CJ95</accession>
<dbReference type="EMBL" id="MKHE01000019">
    <property type="protein sequence ID" value="OWK06061.1"/>
    <property type="molecule type" value="Genomic_DNA"/>
</dbReference>